<evidence type="ECO:0000313" key="2">
    <source>
        <dbReference type="EMBL" id="EEY21305.1"/>
    </source>
</evidence>
<dbReference type="EMBL" id="DS985222">
    <property type="protein sequence ID" value="EEY21305.1"/>
    <property type="molecule type" value="Genomic_DNA"/>
</dbReference>
<name>C9SR30_VERA1</name>
<dbReference type="KEGG" id="val:VDBG_07415"/>
<evidence type="ECO:0000256" key="1">
    <source>
        <dbReference type="SAM" id="MobiDB-lite"/>
    </source>
</evidence>
<accession>C9SR30</accession>
<dbReference type="HOGENOM" id="CLU_633403_0_0_1"/>
<sequence>MECFCHKLSTHQFHDITESEEIKDALPHIQNTIRDKVYHITRIGENWKEIIGDSASSTNVARSTSEDCFASFRQRPLEHSFVEETRGITSRSQSLLGTTAMPRPNRSSLPSRAVPVRRDSNAPSGAQSACNSSLAAVSEAVGLGGSRPSLLRIEQSHEVHPVCVEDLSTAKRWLKGWSPLEQTPSVLEKVVLFRKHMILGRLLRFRGAFRESLTCLKNAQTTIGQCKDLIFDEDLRDLTCDQADTLRELGDLTSAEYLLRAEITRRDQSSMSSGHSLLELSLAEALFAQGCFQEADKLCLDVQSRPGLLRLEKLRLHITMAKIRHMKSDNEGALCCWSGALKEIRKFQLTNGRTTRIITMSICDTLASLGETWLVDESMKQVASVDGSAKPGGVEWWFAGMRHWLASSVEKSAAVAMRGRADLVMPPPLWASS</sequence>
<dbReference type="STRING" id="526221.C9SR30"/>
<evidence type="ECO:0000313" key="3">
    <source>
        <dbReference type="Proteomes" id="UP000008698"/>
    </source>
</evidence>
<dbReference type="AlphaFoldDB" id="C9SR30"/>
<dbReference type="Proteomes" id="UP000008698">
    <property type="component" value="Unassembled WGS sequence"/>
</dbReference>
<dbReference type="OMA" id="ECNSHIC"/>
<gene>
    <name evidence="2" type="ORF">VDBG_07415</name>
</gene>
<protein>
    <submittedName>
        <fullName evidence="2">Uncharacterized protein</fullName>
    </submittedName>
</protein>
<feature type="region of interest" description="Disordered" evidence="1">
    <location>
        <begin position="92"/>
        <end position="128"/>
    </location>
</feature>
<dbReference type="GeneID" id="9527853"/>
<keyword evidence="3" id="KW-1185">Reference proteome</keyword>
<dbReference type="RefSeq" id="XP_003002844.1">
    <property type="nucleotide sequence ID" value="XM_003002798.1"/>
</dbReference>
<proteinExistence type="predicted"/>
<organism evidence="3">
    <name type="scientific">Verticillium alfalfae (strain VaMs.102 / ATCC MYA-4576 / FGSC 10136)</name>
    <name type="common">Verticillium wilt of alfalfa</name>
    <name type="synonym">Verticillium albo-atrum</name>
    <dbReference type="NCBI Taxonomy" id="526221"/>
    <lineage>
        <taxon>Eukaryota</taxon>
        <taxon>Fungi</taxon>
        <taxon>Dikarya</taxon>
        <taxon>Ascomycota</taxon>
        <taxon>Pezizomycotina</taxon>
        <taxon>Sordariomycetes</taxon>
        <taxon>Hypocreomycetidae</taxon>
        <taxon>Glomerellales</taxon>
        <taxon>Plectosphaerellaceae</taxon>
        <taxon>Verticillium</taxon>
    </lineage>
</organism>
<dbReference type="eggNOG" id="ENOG502SJYW">
    <property type="taxonomic scope" value="Eukaryota"/>
</dbReference>
<dbReference type="OrthoDB" id="427518at2759"/>
<reference evidence="3" key="1">
    <citation type="journal article" date="2011" name="PLoS Pathog.">
        <title>Comparative genomics yields insights into niche adaptation of plant vascular wilt pathogens.</title>
        <authorList>
            <person name="Klosterman S.J."/>
            <person name="Subbarao K.V."/>
            <person name="Kang S."/>
            <person name="Veronese P."/>
            <person name="Gold S.E."/>
            <person name="Thomma B.P.H.J."/>
            <person name="Chen Z."/>
            <person name="Henrissat B."/>
            <person name="Lee Y.-H."/>
            <person name="Park J."/>
            <person name="Garcia-Pedrajas M.D."/>
            <person name="Barbara D.J."/>
            <person name="Anchieta A."/>
            <person name="de Jonge R."/>
            <person name="Santhanam P."/>
            <person name="Maruthachalam K."/>
            <person name="Atallah Z."/>
            <person name="Amyotte S.G."/>
            <person name="Paz Z."/>
            <person name="Inderbitzin P."/>
            <person name="Hayes R.J."/>
            <person name="Heiman D.I."/>
            <person name="Young S."/>
            <person name="Zeng Q."/>
            <person name="Engels R."/>
            <person name="Galagan J."/>
            <person name="Cuomo C.A."/>
            <person name="Dobinson K.F."/>
            <person name="Ma L.-J."/>
        </authorList>
    </citation>
    <scope>NUCLEOTIDE SEQUENCE [LARGE SCALE GENOMIC DNA]</scope>
    <source>
        <strain evidence="3">VaMs.102 / ATCC MYA-4576 / FGSC 10136</strain>
    </source>
</reference>